<feature type="transmembrane region" description="Helical" evidence="6">
    <location>
        <begin position="23"/>
        <end position="46"/>
    </location>
</feature>
<dbReference type="GO" id="GO:0005886">
    <property type="term" value="C:plasma membrane"/>
    <property type="evidence" value="ECO:0007669"/>
    <property type="project" value="UniProtKB-SubCell"/>
</dbReference>
<evidence type="ECO:0000313" key="8">
    <source>
        <dbReference type="EMBL" id="NGN94700.1"/>
    </source>
</evidence>
<feature type="transmembrane region" description="Helical" evidence="6">
    <location>
        <begin position="226"/>
        <end position="248"/>
    </location>
</feature>
<dbReference type="EMBL" id="JAALAA010000016">
    <property type="protein sequence ID" value="NGN94700.1"/>
    <property type="molecule type" value="Genomic_DNA"/>
</dbReference>
<feature type="transmembrane region" description="Helical" evidence="6">
    <location>
        <begin position="380"/>
        <end position="401"/>
    </location>
</feature>
<evidence type="ECO:0000256" key="5">
    <source>
        <dbReference type="ARBA" id="ARBA00023136"/>
    </source>
</evidence>
<feature type="transmembrane region" description="Helical" evidence="6">
    <location>
        <begin position="88"/>
        <end position="105"/>
    </location>
</feature>
<sequence length="413" mass="43227">MTVTAEPPAKRPAPLRHRNFRRLVTGTASSSLGNAITPVALAFAVLDLGGTATQLGLVEAVFAACQVLTTLAGGVLGDRVSRKVMMEGTAAISAVVIGALAATVILDVATIPSIAVMGGLAGIVAALNQPSAMAMTKVVVPDEDLGAAVSVRSLLQTTAATIGYALGGVLVAAVGPGWAITIDAVTFVIAAIAYSGMRVPHEREPRKASMLADLGEGFREVVRHSWLWFLILQALLYHLFWSGAHSVLGPIVVGEGIGRASWGFALAALMAGFFVGGLFCLRFRPRRLLAVGVYFLAMTGLFPISMAVSDTLWPILLGAFLHGFGLQVFDVFWQIAIQQEIPEEKLSRVYSFDIVGSFVARPVGLALVGPVAVAVGFDTWLLVVAAVISGSALLSISFAGVRRLERAPEQGVV</sequence>
<dbReference type="GO" id="GO:0022857">
    <property type="term" value="F:transmembrane transporter activity"/>
    <property type="evidence" value="ECO:0007669"/>
    <property type="project" value="InterPro"/>
</dbReference>
<feature type="transmembrane region" description="Helical" evidence="6">
    <location>
        <begin position="260"/>
        <end position="281"/>
    </location>
</feature>
<accession>A0A6M1R3X1</accession>
<organism evidence="8 9">
    <name type="scientific">Nocardioides turkmenicus</name>
    <dbReference type="NCBI Taxonomy" id="2711220"/>
    <lineage>
        <taxon>Bacteria</taxon>
        <taxon>Bacillati</taxon>
        <taxon>Actinomycetota</taxon>
        <taxon>Actinomycetes</taxon>
        <taxon>Propionibacteriales</taxon>
        <taxon>Nocardioidaceae</taxon>
        <taxon>Nocardioides</taxon>
    </lineage>
</organism>
<keyword evidence="2" id="KW-1003">Cell membrane</keyword>
<feature type="transmembrane region" description="Helical" evidence="6">
    <location>
        <begin position="354"/>
        <end position="374"/>
    </location>
</feature>
<feature type="transmembrane region" description="Helical" evidence="6">
    <location>
        <begin position="178"/>
        <end position="197"/>
    </location>
</feature>
<keyword evidence="5 6" id="KW-0472">Membrane</keyword>
<evidence type="ECO:0000256" key="2">
    <source>
        <dbReference type="ARBA" id="ARBA00022475"/>
    </source>
</evidence>
<dbReference type="AlphaFoldDB" id="A0A6M1R3X1"/>
<gene>
    <name evidence="8" type="ORF">G5C66_18390</name>
</gene>
<feature type="transmembrane region" description="Helical" evidence="6">
    <location>
        <begin position="312"/>
        <end position="333"/>
    </location>
</feature>
<feature type="transmembrane region" description="Helical" evidence="6">
    <location>
        <begin position="52"/>
        <end position="76"/>
    </location>
</feature>
<dbReference type="Pfam" id="PF07690">
    <property type="entry name" value="MFS_1"/>
    <property type="match status" value="1"/>
</dbReference>
<dbReference type="PROSITE" id="PS50850">
    <property type="entry name" value="MFS"/>
    <property type="match status" value="1"/>
</dbReference>
<dbReference type="PANTHER" id="PTHR23513">
    <property type="entry name" value="INTEGRAL MEMBRANE EFFLUX PROTEIN-RELATED"/>
    <property type="match status" value="1"/>
</dbReference>
<evidence type="ECO:0000313" key="9">
    <source>
        <dbReference type="Proteomes" id="UP000483261"/>
    </source>
</evidence>
<feature type="transmembrane region" description="Helical" evidence="6">
    <location>
        <begin position="149"/>
        <end position="172"/>
    </location>
</feature>
<keyword evidence="4 6" id="KW-1133">Transmembrane helix</keyword>
<dbReference type="PANTHER" id="PTHR23513:SF11">
    <property type="entry name" value="STAPHYLOFERRIN A TRANSPORTER"/>
    <property type="match status" value="1"/>
</dbReference>
<keyword evidence="3 6" id="KW-0812">Transmembrane</keyword>
<protein>
    <submittedName>
        <fullName evidence="8">MFS transporter</fullName>
    </submittedName>
</protein>
<evidence type="ECO:0000256" key="3">
    <source>
        <dbReference type="ARBA" id="ARBA00022692"/>
    </source>
</evidence>
<dbReference type="Gene3D" id="1.20.1250.20">
    <property type="entry name" value="MFS general substrate transporter like domains"/>
    <property type="match status" value="1"/>
</dbReference>
<dbReference type="InterPro" id="IPR020846">
    <property type="entry name" value="MFS_dom"/>
</dbReference>
<dbReference type="RefSeq" id="WP_165112390.1">
    <property type="nucleotide sequence ID" value="NZ_JAALAA010000016.1"/>
</dbReference>
<dbReference type="InterPro" id="IPR011701">
    <property type="entry name" value="MFS"/>
</dbReference>
<keyword evidence="9" id="KW-1185">Reference proteome</keyword>
<dbReference type="CDD" id="cd06173">
    <property type="entry name" value="MFS_MefA_like"/>
    <property type="match status" value="1"/>
</dbReference>
<evidence type="ECO:0000259" key="7">
    <source>
        <dbReference type="PROSITE" id="PS50850"/>
    </source>
</evidence>
<feature type="transmembrane region" description="Helical" evidence="6">
    <location>
        <begin position="111"/>
        <end position="128"/>
    </location>
</feature>
<dbReference type="InterPro" id="IPR036259">
    <property type="entry name" value="MFS_trans_sf"/>
</dbReference>
<dbReference type="Proteomes" id="UP000483261">
    <property type="component" value="Unassembled WGS sequence"/>
</dbReference>
<feature type="transmembrane region" description="Helical" evidence="6">
    <location>
        <begin position="288"/>
        <end position="306"/>
    </location>
</feature>
<comment type="subcellular location">
    <subcellularLocation>
        <location evidence="1">Cell membrane</location>
        <topology evidence="1">Multi-pass membrane protein</topology>
    </subcellularLocation>
</comment>
<feature type="domain" description="Major facilitator superfamily (MFS) profile" evidence="7">
    <location>
        <begin position="19"/>
        <end position="403"/>
    </location>
</feature>
<comment type="caution">
    <text evidence="8">The sequence shown here is derived from an EMBL/GenBank/DDBJ whole genome shotgun (WGS) entry which is preliminary data.</text>
</comment>
<dbReference type="SUPFAM" id="SSF103473">
    <property type="entry name" value="MFS general substrate transporter"/>
    <property type="match status" value="1"/>
</dbReference>
<reference evidence="8 9" key="1">
    <citation type="submission" date="2020-02" db="EMBL/GenBank/DDBJ databases">
        <title>Whole-genome analyses of novel actinobacteria.</title>
        <authorList>
            <person name="Sahin N."/>
        </authorList>
    </citation>
    <scope>NUCLEOTIDE SEQUENCE [LARGE SCALE GENOMIC DNA]</scope>
    <source>
        <strain evidence="8 9">KC13</strain>
    </source>
</reference>
<evidence type="ECO:0000256" key="1">
    <source>
        <dbReference type="ARBA" id="ARBA00004651"/>
    </source>
</evidence>
<evidence type="ECO:0000256" key="4">
    <source>
        <dbReference type="ARBA" id="ARBA00022989"/>
    </source>
</evidence>
<name>A0A6M1R3X1_9ACTN</name>
<evidence type="ECO:0000256" key="6">
    <source>
        <dbReference type="SAM" id="Phobius"/>
    </source>
</evidence>
<proteinExistence type="predicted"/>